<gene>
    <name evidence="5" type="primary">mctC</name>
    <name evidence="5" type="ORF">PAESOLCIP111_06359</name>
</gene>
<evidence type="ECO:0000256" key="2">
    <source>
        <dbReference type="ARBA" id="ARBA00022847"/>
    </source>
</evidence>
<comment type="subcellular location">
    <subcellularLocation>
        <location evidence="1">Cell membrane</location>
        <topology evidence="1">Multi-pass membrane protein</topology>
    </subcellularLocation>
</comment>
<dbReference type="GO" id="GO:0015123">
    <property type="term" value="F:acetate transmembrane transporter activity"/>
    <property type="evidence" value="ECO:0007669"/>
    <property type="project" value="TreeGrafter"/>
</dbReference>
<organism evidence="5 6">
    <name type="scientific">Paenibacillus solanacearum</name>
    <dbReference type="NCBI Taxonomy" id="2048548"/>
    <lineage>
        <taxon>Bacteria</taxon>
        <taxon>Bacillati</taxon>
        <taxon>Bacillota</taxon>
        <taxon>Bacilli</taxon>
        <taxon>Bacillales</taxon>
        <taxon>Paenibacillaceae</taxon>
        <taxon>Paenibacillus</taxon>
    </lineage>
</organism>
<protein>
    <submittedName>
        <fullName evidence="5">Monocarboxylic acid transporter</fullName>
    </submittedName>
</protein>
<accession>A0A916KAD0</accession>
<reference evidence="5" key="1">
    <citation type="submission" date="2021-06" db="EMBL/GenBank/DDBJ databases">
        <authorList>
            <person name="Criscuolo A."/>
        </authorList>
    </citation>
    <scope>NUCLEOTIDE SEQUENCE</scope>
    <source>
        <strain evidence="5">CIP111600</strain>
    </source>
</reference>
<keyword evidence="4" id="KW-1133">Transmembrane helix</keyword>
<evidence type="ECO:0000256" key="1">
    <source>
        <dbReference type="ARBA" id="ARBA00004651"/>
    </source>
</evidence>
<keyword evidence="6" id="KW-1185">Reference proteome</keyword>
<keyword evidence="2" id="KW-0813">Transport</keyword>
<keyword evidence="4" id="KW-0472">Membrane</keyword>
<evidence type="ECO:0000313" key="5">
    <source>
        <dbReference type="EMBL" id="CAG7651645.1"/>
    </source>
</evidence>
<dbReference type="InterPro" id="IPR050277">
    <property type="entry name" value="Sodium:Solute_Symporter"/>
</dbReference>
<evidence type="ECO:0000256" key="3">
    <source>
        <dbReference type="RuleBase" id="RU362091"/>
    </source>
</evidence>
<comment type="similarity">
    <text evidence="3">Belongs to the sodium:solute symporter (SSF) (TC 2.A.21) family.</text>
</comment>
<feature type="transmembrane region" description="Helical" evidence="4">
    <location>
        <begin position="72"/>
        <end position="91"/>
    </location>
</feature>
<dbReference type="Proteomes" id="UP000693672">
    <property type="component" value="Unassembled WGS sequence"/>
</dbReference>
<dbReference type="EMBL" id="CAJVAS010000062">
    <property type="protein sequence ID" value="CAG7651645.1"/>
    <property type="molecule type" value="Genomic_DNA"/>
</dbReference>
<sequence length="120" mass="12632">MQIPCALRCCAAVPVILFTFFWRRFNTTGAIVGMLTGLISAIVLVALSPSVWSPEAGKAILVGQPLFPLANPGIVSIPLGFIGAVIGTLLTSRQKVRAAVSEKFDEILVRANTGIKPAGQ</sequence>
<dbReference type="AlphaFoldDB" id="A0A916KAD0"/>
<comment type="caution">
    <text evidence="5">The sequence shown here is derived from an EMBL/GenBank/DDBJ whole genome shotgun (WGS) entry which is preliminary data.</text>
</comment>
<dbReference type="GO" id="GO:0005886">
    <property type="term" value="C:plasma membrane"/>
    <property type="evidence" value="ECO:0007669"/>
    <property type="project" value="UniProtKB-SubCell"/>
</dbReference>
<dbReference type="GO" id="GO:0015293">
    <property type="term" value="F:symporter activity"/>
    <property type="evidence" value="ECO:0007669"/>
    <property type="project" value="UniProtKB-KW"/>
</dbReference>
<feature type="transmembrane region" description="Helical" evidence="4">
    <location>
        <begin position="29"/>
        <end position="52"/>
    </location>
</feature>
<dbReference type="GO" id="GO:0006847">
    <property type="term" value="P:plasma membrane acetate transport"/>
    <property type="evidence" value="ECO:0007669"/>
    <property type="project" value="TreeGrafter"/>
</dbReference>
<dbReference type="PANTHER" id="PTHR48086">
    <property type="entry name" value="SODIUM/PROLINE SYMPORTER-RELATED"/>
    <property type="match status" value="1"/>
</dbReference>
<keyword evidence="4" id="KW-0812">Transmembrane</keyword>
<proteinExistence type="inferred from homology"/>
<dbReference type="InterPro" id="IPR001734">
    <property type="entry name" value="Na/solute_symporter"/>
</dbReference>
<dbReference type="PROSITE" id="PS50283">
    <property type="entry name" value="NA_SOLUT_SYMP_3"/>
    <property type="match status" value="1"/>
</dbReference>
<dbReference type="Pfam" id="PF00474">
    <property type="entry name" value="SSF"/>
    <property type="match status" value="1"/>
</dbReference>
<dbReference type="PANTHER" id="PTHR48086:SF6">
    <property type="entry name" value="CATION_ACETATE SYMPORTER ACTP"/>
    <property type="match status" value="1"/>
</dbReference>
<keyword evidence="2" id="KW-0769">Symport</keyword>
<evidence type="ECO:0000313" key="6">
    <source>
        <dbReference type="Proteomes" id="UP000693672"/>
    </source>
</evidence>
<evidence type="ECO:0000256" key="4">
    <source>
        <dbReference type="SAM" id="Phobius"/>
    </source>
</evidence>
<name>A0A916KAD0_9BACL</name>